<name>A0A9X3RMB8_9CORY</name>
<organism evidence="3 4">
    <name type="scientific">Corynebacterium meitnerae</name>
    <dbReference type="NCBI Taxonomy" id="2913498"/>
    <lineage>
        <taxon>Bacteria</taxon>
        <taxon>Bacillati</taxon>
        <taxon>Actinomycetota</taxon>
        <taxon>Actinomycetes</taxon>
        <taxon>Mycobacteriales</taxon>
        <taxon>Corynebacteriaceae</taxon>
        <taxon>Corynebacterium</taxon>
    </lineage>
</organism>
<dbReference type="AlphaFoldDB" id="A0A9X3RMB8"/>
<evidence type="ECO:0008006" key="5">
    <source>
        <dbReference type="Google" id="ProtNLM"/>
    </source>
</evidence>
<feature type="region of interest" description="Disordered" evidence="1">
    <location>
        <begin position="139"/>
        <end position="162"/>
    </location>
</feature>
<feature type="compositionally biased region" description="Basic and acidic residues" evidence="1">
    <location>
        <begin position="623"/>
        <end position="642"/>
    </location>
</feature>
<feature type="signal peptide" evidence="2">
    <location>
        <begin position="1"/>
        <end position="29"/>
    </location>
</feature>
<reference evidence="3" key="1">
    <citation type="submission" date="2022-02" db="EMBL/GenBank/DDBJ databases">
        <title>Corynebacterium sp. from urogenital microbiome.</title>
        <authorList>
            <person name="Cappelli E.A."/>
            <person name="Ribeiro T.G."/>
            <person name="Peixe L."/>
        </authorList>
    </citation>
    <scope>NUCLEOTIDE SEQUENCE</scope>
    <source>
        <strain evidence="3">C8Ua_172</strain>
    </source>
</reference>
<sequence>MNMKRALKAAVVAVTTAAMCLTAAPNANANLPNNDSIHNPGNSGGVNCNGKDVECFKKVGDKVEVEYTLQFNNGVLSSDHGQTARGRAVAFPSVLEDVKLELVSVPAQGDIKDTPSGGVAVEQVNKEVPLKDATFGEITEEDDSEATEKPTEPTMGWTPDYSGGNVDPYVDTYVDEPGKFYATRLTAEELFKEVEHYRSLEGKTGQVDVISSHTTSNDTSVLYNISIGTMRRDMPYDVLVFGTAPRPGITTLKLKGTVTTKSEKAYLPIRVRDVFWKCSQEAAGAGSKEEGCLSLAEYPWGRIESPLPEYSLTDQDVTERVSRQHTKHGLNGASQCSVTTDLSVAEGREVLDRIGADVAARQSLGKQYAEQFTLNQALSVLYFVAGYGMKEDGCDQAGILVQKCDFTLEKQPDGSVVVIFNINNVTNVSIKESGYKIEQRPDGTWIITTTDGKPVTGNITLNYQVGGKQYSKVINITNNSSLSSGNQLSSGKGQAGEGSSVDGKCIASIVGLTAPLLLLIPLGILSQVQIPGFEHVHAQLNEAMRAINDEAQRTFGIHDADRSRRANSLAEQAQAAAAQAGPMIGAAAGALGAIAVALTLGDLAMRACGYEEQTSSYKIMKATGKEGSSKDQEKDPAAEPKE</sequence>
<feature type="region of interest" description="Disordered" evidence="1">
    <location>
        <begin position="621"/>
        <end position="642"/>
    </location>
</feature>
<dbReference type="EMBL" id="JAKMUS010000015">
    <property type="protein sequence ID" value="MCZ9294603.1"/>
    <property type="molecule type" value="Genomic_DNA"/>
</dbReference>
<accession>A0A9X3RMB8</accession>
<dbReference type="Proteomes" id="UP001146468">
    <property type="component" value="Unassembled WGS sequence"/>
</dbReference>
<evidence type="ECO:0000256" key="1">
    <source>
        <dbReference type="SAM" id="MobiDB-lite"/>
    </source>
</evidence>
<evidence type="ECO:0000313" key="4">
    <source>
        <dbReference type="Proteomes" id="UP001146468"/>
    </source>
</evidence>
<keyword evidence="4" id="KW-1185">Reference proteome</keyword>
<protein>
    <recommendedName>
        <fullName evidence="5">Secreted protein</fullName>
    </recommendedName>
</protein>
<gene>
    <name evidence="3" type="ORF">L8U60_08910</name>
</gene>
<dbReference type="RefSeq" id="WP_269966020.1">
    <property type="nucleotide sequence ID" value="NZ_JAKMUS010000015.1"/>
</dbReference>
<evidence type="ECO:0000256" key="2">
    <source>
        <dbReference type="SAM" id="SignalP"/>
    </source>
</evidence>
<comment type="caution">
    <text evidence="3">The sequence shown here is derived from an EMBL/GenBank/DDBJ whole genome shotgun (WGS) entry which is preliminary data.</text>
</comment>
<keyword evidence="2" id="KW-0732">Signal</keyword>
<proteinExistence type="predicted"/>
<evidence type="ECO:0000313" key="3">
    <source>
        <dbReference type="EMBL" id="MCZ9294603.1"/>
    </source>
</evidence>
<feature type="chain" id="PRO_5040896388" description="Secreted protein" evidence="2">
    <location>
        <begin position="30"/>
        <end position="642"/>
    </location>
</feature>